<comment type="caution">
    <text evidence="2">The sequence shown here is derived from an EMBL/GenBank/DDBJ whole genome shotgun (WGS) entry which is preliminary data.</text>
</comment>
<dbReference type="Proteomes" id="UP001146120">
    <property type="component" value="Unassembled WGS sequence"/>
</dbReference>
<evidence type="ECO:0000313" key="3">
    <source>
        <dbReference type="Proteomes" id="UP001146120"/>
    </source>
</evidence>
<dbReference type="EMBL" id="DAKRPA010000043">
    <property type="protein sequence ID" value="DBA01661.1"/>
    <property type="molecule type" value="Genomic_DNA"/>
</dbReference>
<accession>A0AAV2Z2R7</accession>
<feature type="transmembrane region" description="Helical" evidence="1">
    <location>
        <begin position="700"/>
        <end position="722"/>
    </location>
</feature>
<evidence type="ECO:0000256" key="1">
    <source>
        <dbReference type="SAM" id="Phobius"/>
    </source>
</evidence>
<name>A0AAV2Z2R7_9STRA</name>
<proteinExistence type="predicted"/>
<gene>
    <name evidence="2" type="ORF">N0F65_010312</name>
</gene>
<reference evidence="2" key="1">
    <citation type="submission" date="2022-11" db="EMBL/GenBank/DDBJ databases">
        <authorList>
            <person name="Morgan W.R."/>
            <person name="Tartar A."/>
        </authorList>
    </citation>
    <scope>NUCLEOTIDE SEQUENCE</scope>
    <source>
        <strain evidence="2">ARSEF 373</strain>
    </source>
</reference>
<keyword evidence="1" id="KW-0812">Transmembrane</keyword>
<feature type="transmembrane region" description="Helical" evidence="1">
    <location>
        <begin position="734"/>
        <end position="756"/>
    </location>
</feature>
<keyword evidence="1" id="KW-0472">Membrane</keyword>
<feature type="transmembrane region" description="Helical" evidence="1">
    <location>
        <begin position="776"/>
        <end position="792"/>
    </location>
</feature>
<keyword evidence="1" id="KW-1133">Transmembrane helix</keyword>
<feature type="transmembrane region" description="Helical" evidence="1">
    <location>
        <begin position="631"/>
        <end position="656"/>
    </location>
</feature>
<feature type="transmembrane region" description="Helical" evidence="1">
    <location>
        <begin position="579"/>
        <end position="600"/>
    </location>
</feature>
<sequence>MTERSSSITGSASSWLPVTPDWRTSYAFVRWSSFVLSVLWNLSSPLKSWLLSRYGFDSSEVSLSEGLQWITSIDYGIAKQLYADAGVELDLPDGQSTRFLNVYLDFMFFRKSTSWAHLVNHHHDDFYEGRYCRSTLVYRGDRAEAQLAKWRNTGVEFWTWTITDFVRDEEHGCAVHEVAEAVLCLKGINASDFINLDYKTALDPHDPEVHAMLVRYQELVLPDLNSCLARRASLLSAMGDAKLALQRLAAEIAANYTLDLRNRAGEANLFLDHSTEYGFVDINGHLSGQRHFKLAGTAAEVRSPGIEPLAPIREILYICSTILPVNMTLLECIDRWAVVLPGIYMGWAGNDDGSGATNAGWYPISGDAFQFASSEGIIRKYNQLNRGKVAHNASYLPLSAITSDLTQSAYRDEVDRIMFQAIFGDQIEWSKGDELMKERCYVRDACFDACLGENATNGLDFTFAYRDPFSNQCTSKVLSYTMNNRGYVSRECYGIGKGNSSIRFMFNQNKYNQIHVPGLKTYVVNDTADPFEIFACIMGGRIPSGERLPENLPDFVDTRTNMIFLQSFERGSEQIFLNFYELLTLLGCTIFACWVAKVSVSIIRHTSMRADAPNAKQLSAQLRYSLTRTSVAIIVWDRGLLLLRCFGFVSLVTWYLHATGTSCSWSVNGQDIWQLNSTDFLTTDTQEPLYSCQPGALHDFFWPFKAAARLQAASYTLFIMVFNGRLIRGLTRTAYGFSLALVFLGALPLLVTAVIITEINRARLTAGVMESVHNQLFVTLLWAFSLLSLWLLRRHLIDWVSVPFRRLGIRRQLLLPQRGLQRIIGSYYFVHSSEFISHAIGFVPLSVCFESREFEFHYIILGTREYNDFKDRAGRKPSLQKMNTPVTERLLEQQTEYCVVF</sequence>
<evidence type="ECO:0000313" key="2">
    <source>
        <dbReference type="EMBL" id="DBA01661.1"/>
    </source>
</evidence>
<protein>
    <submittedName>
        <fullName evidence="2">Uncharacterized protein</fullName>
    </submittedName>
</protein>
<reference evidence="2" key="2">
    <citation type="journal article" date="2023" name="Microbiol Resour">
        <title>Decontamination and Annotation of the Draft Genome Sequence of the Oomycete Lagenidium giganteum ARSEF 373.</title>
        <authorList>
            <person name="Morgan W.R."/>
            <person name="Tartar A."/>
        </authorList>
    </citation>
    <scope>NUCLEOTIDE SEQUENCE</scope>
    <source>
        <strain evidence="2">ARSEF 373</strain>
    </source>
</reference>
<organism evidence="2 3">
    <name type="scientific">Lagenidium giganteum</name>
    <dbReference type="NCBI Taxonomy" id="4803"/>
    <lineage>
        <taxon>Eukaryota</taxon>
        <taxon>Sar</taxon>
        <taxon>Stramenopiles</taxon>
        <taxon>Oomycota</taxon>
        <taxon>Peronosporomycetes</taxon>
        <taxon>Pythiales</taxon>
        <taxon>Pythiaceae</taxon>
    </lineage>
</organism>
<dbReference type="AlphaFoldDB" id="A0AAV2Z2R7"/>
<keyword evidence="3" id="KW-1185">Reference proteome</keyword>